<dbReference type="EMBL" id="LT629971">
    <property type="protein sequence ID" value="SEH85956.1"/>
    <property type="molecule type" value="Genomic_DNA"/>
</dbReference>
<dbReference type="Pfam" id="PF17963">
    <property type="entry name" value="Big_9"/>
    <property type="match status" value="1"/>
</dbReference>
<evidence type="ECO:0000256" key="2">
    <source>
        <dbReference type="SAM" id="SignalP"/>
    </source>
</evidence>
<feature type="compositionally biased region" description="Low complexity" evidence="1">
    <location>
        <begin position="109"/>
        <end position="119"/>
    </location>
</feature>
<keyword evidence="4" id="KW-1185">Reference proteome</keyword>
<feature type="compositionally biased region" description="Low complexity" evidence="1">
    <location>
        <begin position="132"/>
        <end position="152"/>
    </location>
</feature>
<organism evidence="3 4">
    <name type="scientific">Mycolicibacterium rutilum</name>
    <name type="common">Mycobacterium rutilum</name>
    <dbReference type="NCBI Taxonomy" id="370526"/>
    <lineage>
        <taxon>Bacteria</taxon>
        <taxon>Bacillati</taxon>
        <taxon>Actinomycetota</taxon>
        <taxon>Actinomycetes</taxon>
        <taxon>Mycobacteriales</taxon>
        <taxon>Mycobacteriaceae</taxon>
        <taxon>Mycolicibacterium</taxon>
    </lineage>
</organism>
<dbReference type="STRING" id="370526.SAMN04489835_4977"/>
<dbReference type="Gene3D" id="2.130.10.10">
    <property type="entry name" value="YVTN repeat-like/Quinoprotein amine dehydrogenase"/>
    <property type="match status" value="3"/>
</dbReference>
<keyword evidence="2" id="KW-0732">Signal</keyword>
<feature type="compositionally biased region" description="Low complexity" evidence="1">
    <location>
        <begin position="42"/>
        <end position="58"/>
    </location>
</feature>
<feature type="compositionally biased region" description="Pro residues" evidence="1">
    <location>
        <begin position="120"/>
        <end position="131"/>
    </location>
</feature>
<dbReference type="RefSeq" id="WP_157897825.1">
    <property type="nucleotide sequence ID" value="NZ_LT629971.1"/>
</dbReference>
<proteinExistence type="predicted"/>
<dbReference type="SUPFAM" id="SSF82171">
    <property type="entry name" value="DPP6 N-terminal domain-like"/>
    <property type="match status" value="1"/>
</dbReference>
<dbReference type="Proteomes" id="UP000182915">
    <property type="component" value="Chromosome I"/>
</dbReference>
<feature type="chain" id="PRO_5009298436" description="DNA-binding beta-propeller fold protein YncE" evidence="2">
    <location>
        <begin position="33"/>
        <end position="1379"/>
    </location>
</feature>
<reference evidence="4" key="1">
    <citation type="submission" date="2016-10" db="EMBL/GenBank/DDBJ databases">
        <authorList>
            <person name="Varghese N."/>
            <person name="Submissions S."/>
        </authorList>
    </citation>
    <scope>NUCLEOTIDE SEQUENCE [LARGE SCALE GENOMIC DNA]</scope>
    <source>
        <strain evidence="4">DSM 45405</strain>
    </source>
</reference>
<dbReference type="OrthoDB" id="4627279at2"/>
<dbReference type="InterPro" id="IPR011048">
    <property type="entry name" value="Haem_d1_sf"/>
</dbReference>
<evidence type="ECO:0000256" key="1">
    <source>
        <dbReference type="SAM" id="MobiDB-lite"/>
    </source>
</evidence>
<feature type="compositionally biased region" description="Low complexity" evidence="1">
    <location>
        <begin position="70"/>
        <end position="89"/>
    </location>
</feature>
<evidence type="ECO:0000313" key="3">
    <source>
        <dbReference type="EMBL" id="SEH85956.1"/>
    </source>
</evidence>
<evidence type="ECO:0000313" key="4">
    <source>
        <dbReference type="Proteomes" id="UP000182915"/>
    </source>
</evidence>
<evidence type="ECO:0008006" key="5">
    <source>
        <dbReference type="Google" id="ProtNLM"/>
    </source>
</evidence>
<gene>
    <name evidence="3" type="ORF">SAMN04489835_4977</name>
</gene>
<feature type="region of interest" description="Disordered" evidence="1">
    <location>
        <begin position="34"/>
        <end position="182"/>
    </location>
</feature>
<dbReference type="SUPFAM" id="SSF51004">
    <property type="entry name" value="C-terminal (heme d1) domain of cytochrome cd1-nitrite reductase"/>
    <property type="match status" value="2"/>
</dbReference>
<feature type="signal peptide" evidence="2">
    <location>
        <begin position="1"/>
        <end position="32"/>
    </location>
</feature>
<protein>
    <recommendedName>
        <fullName evidence="5">DNA-binding beta-propeller fold protein YncE</fullName>
    </recommendedName>
</protein>
<accession>A0A1H6LC56</accession>
<dbReference type="InterPro" id="IPR015943">
    <property type="entry name" value="WD40/YVTN_repeat-like_dom_sf"/>
</dbReference>
<sequence length="1379" mass="143107">MGYARYVGRVGALAVALGVGMAVATTPGVAWAEETGEGTSDAGPAAAQPAATEPTAEGSDATADGNVGPTTSTSATTSTTTTEAGRSTTVFGGDGTPEVTISGSTVDMSEPTSAEQTPEPTTPEPTTPAAPTPTAQSPAATAAPAPTSAAPTNAPDSSVGDLPPANSPTATKQPAAEDTDADGVLLRVTNSAPTESPDTMAANVARLLPNAIAPAPDPVDPIEAVLALGGTFISGVLNAIVNTFLAPVFGPTGPLYNSLLWGLVESVRRQYNQAYANSTPTLNLQTTGQQDADDRQIHGTLGGFDPDGDALAYSVPTTGPGAPAHGEVTINAVAGTWTYTPDAGYSGADSFTISASDAAGFHIHRLGHTHSTTDSITVTVGAAATGPQIISGPSGAGGDVQIVTTTDGTRALTQTRTYDEATGAYTTTLTLVDLETGALIGDPRVFAGDYESTHYSGDDRRLLTISDSVGNTSSFVVIDMGSGAVLGEPVTETGWLVVHHSSDATRAFLFFRDSPLEAQSSFAIVDTRTGEVLTAPAPGYAPTYQLSDFETRVFVAKYDSDNDTTAITVVDTTTGALLGEPITLDGNHQWVQHTAAGDRVFSYAYSESRGTSVLAVIDPATGALVGSQMTLAGRAVQLKVSADGTRAVAYEPSWSDTSNTVRLVNLETGSLIGAPVSVQGSISYVALPDDGGSVLLMSGPQFGDPIFVTVIDADAGTTLGDTIEMTAPVSDIRFNEDATRAYLIATESGSGFTNLDFRVVDTATGQVLGAPVQFTDYHLTNVVFSADGSRAIVTGSGLQTSLYVFDTSTGATVLEKHSVIDAYAVPSEDGTRVYFLVRDYAADAGSIEIYDTATGQQLGQQIDAGAADFGWSTTDDGKRIYVERQENDTTSIRVFDALSLAALGDSFTVDGNGIFSIVTSSDGRYDFVRSIAYADDALDRDESTITVIDTASGERLDSFTFFAGSGETSLIETDDRIYVFAKREEGYWSTVRATTVAVVDADTGRILGTPVTMDGPTTTTSFSEDGSRLNLIWHTSDDSPWVSERFAAIDTESGLLAEGPVTSTTLVAGQVVTAPDGRPILILQTIESPDRSTIETVVVVGGAGQHDVPVVLPGTMQRYWYNADQTTMYVLTTSGDYPGGEGVATHLVAIDLATGAPWQAGPVTADGRVPTEFGQHPGRDVVVGDRNVYLTTVMTGSDGAAVTRTTIVDRLTGAQIGFVDVEGRPTTYVLPSADDNHLLQVTESTDAAFEKRTTLAVIDTRTATVIGGPTTFDSALHTVLYTADGSHIVAVTQPGKETRGPVGTVFTRYSGPTTFTLIDMSTGAVVGDPLVIDSTFTHWAASLGNNGDRAIAVMSTRDEADTPVSHVYVLDIDGNVTAT</sequence>
<dbReference type="Gene3D" id="2.60.40.3440">
    <property type="match status" value="1"/>
</dbReference>
<name>A0A1H6LC56_MYCRU</name>